<evidence type="ECO:0000313" key="2">
    <source>
        <dbReference type="EMBL" id="QIK78908.1"/>
    </source>
</evidence>
<sequence length="46" mass="4905">MTDHKKKGDFDQERTGDIGGNKKAHAKGESDSRTGSKQNAGHGGHK</sequence>
<accession>A0A6G7YQ83</accession>
<dbReference type="RefSeq" id="WP_166411299.1">
    <property type="nucleotide sequence ID" value="NZ_CP049869.1"/>
</dbReference>
<reference evidence="2 3" key="1">
    <citation type="submission" date="2020-03" db="EMBL/GenBank/DDBJ databases">
        <title>Sphingomonas sp. nov., isolated from fish.</title>
        <authorList>
            <person name="Hyun D.-W."/>
            <person name="Bae J.-W."/>
        </authorList>
    </citation>
    <scope>NUCLEOTIDE SEQUENCE [LARGE SCALE GENOMIC DNA]</scope>
    <source>
        <strain evidence="2 3">HDW15B</strain>
    </source>
</reference>
<dbReference type="KEGG" id="spii:G7077_08365"/>
<proteinExistence type="predicted"/>
<evidence type="ECO:0000256" key="1">
    <source>
        <dbReference type="SAM" id="MobiDB-lite"/>
    </source>
</evidence>
<dbReference type="AlphaFoldDB" id="A0A6G7YQ83"/>
<feature type="region of interest" description="Disordered" evidence="1">
    <location>
        <begin position="1"/>
        <end position="46"/>
    </location>
</feature>
<protein>
    <submittedName>
        <fullName evidence="2">Uncharacterized protein</fullName>
    </submittedName>
</protein>
<gene>
    <name evidence="2" type="ORF">G7077_08365</name>
</gene>
<feature type="compositionally biased region" description="Basic and acidic residues" evidence="1">
    <location>
        <begin position="1"/>
        <end position="16"/>
    </location>
</feature>
<evidence type="ECO:0000313" key="3">
    <source>
        <dbReference type="Proteomes" id="UP000503222"/>
    </source>
</evidence>
<name>A0A6G7YQ83_9SPHN</name>
<keyword evidence="3" id="KW-1185">Reference proteome</keyword>
<dbReference type="Proteomes" id="UP000503222">
    <property type="component" value="Chromosome"/>
</dbReference>
<organism evidence="2 3">
    <name type="scientific">Sphingomonas piscis</name>
    <dbReference type="NCBI Taxonomy" id="2714943"/>
    <lineage>
        <taxon>Bacteria</taxon>
        <taxon>Pseudomonadati</taxon>
        <taxon>Pseudomonadota</taxon>
        <taxon>Alphaproteobacteria</taxon>
        <taxon>Sphingomonadales</taxon>
        <taxon>Sphingomonadaceae</taxon>
        <taxon>Sphingomonas</taxon>
    </lineage>
</organism>
<dbReference type="EMBL" id="CP049869">
    <property type="protein sequence ID" value="QIK78908.1"/>
    <property type="molecule type" value="Genomic_DNA"/>
</dbReference>